<reference evidence="1 2" key="1">
    <citation type="submission" date="2016-03" db="EMBL/GenBank/DDBJ databases">
        <title>Draft genome sequence of the Fonsecaea monophora CBS 269.37.</title>
        <authorList>
            <person name="Bombassaro A."/>
            <person name="Vinicius W.A."/>
            <person name="De Hoog S."/>
            <person name="Sun J."/>
            <person name="Souza E.M."/>
            <person name="Raittz R.T."/>
            <person name="Costa F."/>
            <person name="Leao A.C."/>
            <person name="Tadra-Sfeir M.Z."/>
            <person name="Baura V."/>
            <person name="Balsanelli E."/>
            <person name="Pedrosa F.O."/>
            <person name="Moreno L.F."/>
            <person name="Steffens M.B."/>
            <person name="Xi L."/>
            <person name="Bocca A.L."/>
            <person name="Felipe M.S."/>
            <person name="Teixeira M."/>
            <person name="Telles Filho F.Q."/>
            <person name="Azevedo C.M."/>
            <person name="Gomes R."/>
            <person name="Vicente V.A."/>
        </authorList>
    </citation>
    <scope>NUCLEOTIDE SEQUENCE [LARGE SCALE GENOMIC DNA]</scope>
    <source>
        <strain evidence="1 2">CBS 269.37</strain>
    </source>
</reference>
<dbReference type="GO" id="GO:0016829">
    <property type="term" value="F:lyase activity"/>
    <property type="evidence" value="ECO:0007669"/>
    <property type="project" value="InterPro"/>
</dbReference>
<dbReference type="AlphaFoldDB" id="A0A177EW70"/>
<sequence>MPRGELNVRAASSVPAQNPLYPLKRIEYSDTDMLRIEYLTAAEVVKHLIPDDFEIEDKPLVGVTVANWGFSQFGAYSELITTVEVTYQGIKYDFGLELILENEAALFMGREQLGCPKIIGRVVFDPTSTPRDPGFQLGHVERPVGHKVIQFGFRPESKIHGLQKMPVPADQKQFLVLRILPNLHNDKDPVVREYVAIRNICTEGELWTGTGSINYAPSSRFLLTTQLPVLEYRESILLRHSAQYISTDFQTFELSPKAGTTQTNGKVSGK</sequence>
<dbReference type="InterPro" id="IPR023375">
    <property type="entry name" value="ADC_dom_sf"/>
</dbReference>
<accession>A0A177EW70</accession>
<gene>
    <name evidence="1" type="ORF">AYO21_09929</name>
</gene>
<evidence type="ECO:0000313" key="2">
    <source>
        <dbReference type="Proteomes" id="UP000077002"/>
    </source>
</evidence>
<evidence type="ECO:0008006" key="3">
    <source>
        <dbReference type="Google" id="ProtNLM"/>
    </source>
</evidence>
<evidence type="ECO:0000313" key="1">
    <source>
        <dbReference type="EMBL" id="OAG35846.1"/>
    </source>
</evidence>
<dbReference type="RefSeq" id="XP_022507798.1">
    <property type="nucleotide sequence ID" value="XM_022659855.1"/>
</dbReference>
<dbReference type="SUPFAM" id="SSF160104">
    <property type="entry name" value="Acetoacetate decarboxylase-like"/>
    <property type="match status" value="1"/>
</dbReference>
<comment type="caution">
    <text evidence="1">The sequence shown here is derived from an EMBL/GenBank/DDBJ whole genome shotgun (WGS) entry which is preliminary data.</text>
</comment>
<dbReference type="GeneID" id="34605056"/>
<dbReference type="OrthoDB" id="10248817at2759"/>
<proteinExistence type="predicted"/>
<keyword evidence="2" id="KW-1185">Reference proteome</keyword>
<dbReference type="Gene3D" id="2.40.400.10">
    <property type="entry name" value="Acetoacetate decarboxylase-like"/>
    <property type="match status" value="1"/>
</dbReference>
<dbReference type="Proteomes" id="UP000077002">
    <property type="component" value="Unassembled WGS sequence"/>
</dbReference>
<dbReference type="Pfam" id="PF06314">
    <property type="entry name" value="ADC"/>
    <property type="match status" value="1"/>
</dbReference>
<dbReference type="EMBL" id="LVKK01000106">
    <property type="protein sequence ID" value="OAG35846.1"/>
    <property type="molecule type" value="Genomic_DNA"/>
</dbReference>
<protein>
    <recommendedName>
        <fullName evidence="3">Acetoacetate decarboxylase</fullName>
    </recommendedName>
</protein>
<dbReference type="InterPro" id="IPR010451">
    <property type="entry name" value="Acetoacetate_decarboxylase"/>
</dbReference>
<name>A0A177EW70_9EURO</name>
<organism evidence="1 2">
    <name type="scientific">Fonsecaea monophora</name>
    <dbReference type="NCBI Taxonomy" id="254056"/>
    <lineage>
        <taxon>Eukaryota</taxon>
        <taxon>Fungi</taxon>
        <taxon>Dikarya</taxon>
        <taxon>Ascomycota</taxon>
        <taxon>Pezizomycotina</taxon>
        <taxon>Eurotiomycetes</taxon>
        <taxon>Chaetothyriomycetidae</taxon>
        <taxon>Chaetothyriales</taxon>
        <taxon>Herpotrichiellaceae</taxon>
        <taxon>Fonsecaea</taxon>
    </lineage>
</organism>